<dbReference type="FunCoup" id="B4J9L9">
    <property type="interactions" value="13"/>
</dbReference>
<keyword evidence="10" id="KW-1185">Reference proteome</keyword>
<organism evidence="10">
    <name type="scientific">Drosophila grimshawi</name>
    <name type="common">Hawaiian fruit fly</name>
    <name type="synonym">Idiomyia grimshawi</name>
    <dbReference type="NCBI Taxonomy" id="7222"/>
    <lineage>
        <taxon>Eukaryota</taxon>
        <taxon>Metazoa</taxon>
        <taxon>Ecdysozoa</taxon>
        <taxon>Arthropoda</taxon>
        <taxon>Hexapoda</taxon>
        <taxon>Insecta</taxon>
        <taxon>Pterygota</taxon>
        <taxon>Neoptera</taxon>
        <taxon>Endopterygota</taxon>
        <taxon>Diptera</taxon>
        <taxon>Brachycera</taxon>
        <taxon>Muscomorpha</taxon>
        <taxon>Ephydroidea</taxon>
        <taxon>Drosophilidae</taxon>
        <taxon>Drosophila</taxon>
        <taxon>Hawaiian Drosophila</taxon>
    </lineage>
</organism>
<dbReference type="InterPro" id="IPR002159">
    <property type="entry name" value="CD36_fam"/>
</dbReference>
<dbReference type="Pfam" id="PF01130">
    <property type="entry name" value="CD36"/>
    <property type="match status" value="1"/>
</dbReference>
<evidence type="ECO:0000256" key="3">
    <source>
        <dbReference type="ARBA" id="ARBA00022475"/>
    </source>
</evidence>
<reference evidence="9 10" key="1">
    <citation type="journal article" date="2007" name="Nature">
        <title>Evolution of genes and genomes on the Drosophila phylogeny.</title>
        <authorList>
            <consortium name="Drosophila 12 Genomes Consortium"/>
            <person name="Clark A.G."/>
            <person name="Eisen M.B."/>
            <person name="Smith D.R."/>
            <person name="Bergman C.M."/>
            <person name="Oliver B."/>
            <person name="Markow T.A."/>
            <person name="Kaufman T.C."/>
            <person name="Kellis M."/>
            <person name="Gelbart W."/>
            <person name="Iyer V.N."/>
            <person name="Pollard D.A."/>
            <person name="Sackton T.B."/>
            <person name="Larracuente A.M."/>
            <person name="Singh N.D."/>
            <person name="Abad J.P."/>
            <person name="Abt D.N."/>
            <person name="Adryan B."/>
            <person name="Aguade M."/>
            <person name="Akashi H."/>
            <person name="Anderson W.W."/>
            <person name="Aquadro C.F."/>
            <person name="Ardell D.H."/>
            <person name="Arguello R."/>
            <person name="Artieri C.G."/>
            <person name="Barbash D.A."/>
            <person name="Barker D."/>
            <person name="Barsanti P."/>
            <person name="Batterham P."/>
            <person name="Batzoglou S."/>
            <person name="Begun D."/>
            <person name="Bhutkar A."/>
            <person name="Blanco E."/>
            <person name="Bosak S.A."/>
            <person name="Bradley R.K."/>
            <person name="Brand A.D."/>
            <person name="Brent M.R."/>
            <person name="Brooks A.N."/>
            <person name="Brown R.H."/>
            <person name="Butlin R.K."/>
            <person name="Caggese C."/>
            <person name="Calvi B.R."/>
            <person name="Bernardo de Carvalho A."/>
            <person name="Caspi A."/>
            <person name="Castrezana S."/>
            <person name="Celniker S.E."/>
            <person name="Chang J.L."/>
            <person name="Chapple C."/>
            <person name="Chatterji S."/>
            <person name="Chinwalla A."/>
            <person name="Civetta A."/>
            <person name="Clifton S.W."/>
            <person name="Comeron J.M."/>
            <person name="Costello J.C."/>
            <person name="Coyne J.A."/>
            <person name="Daub J."/>
            <person name="David R.G."/>
            <person name="Delcher A.L."/>
            <person name="Delehaunty K."/>
            <person name="Do C.B."/>
            <person name="Ebling H."/>
            <person name="Edwards K."/>
            <person name="Eickbush T."/>
            <person name="Evans J.D."/>
            <person name="Filipski A."/>
            <person name="Findeiss S."/>
            <person name="Freyhult E."/>
            <person name="Fulton L."/>
            <person name="Fulton R."/>
            <person name="Garcia A.C."/>
            <person name="Gardiner A."/>
            <person name="Garfield D.A."/>
            <person name="Garvin B.E."/>
            <person name="Gibson G."/>
            <person name="Gilbert D."/>
            <person name="Gnerre S."/>
            <person name="Godfrey J."/>
            <person name="Good R."/>
            <person name="Gotea V."/>
            <person name="Gravely B."/>
            <person name="Greenberg A.J."/>
            <person name="Griffiths-Jones S."/>
            <person name="Gross S."/>
            <person name="Guigo R."/>
            <person name="Gustafson E.A."/>
            <person name="Haerty W."/>
            <person name="Hahn M.W."/>
            <person name="Halligan D.L."/>
            <person name="Halpern A.L."/>
            <person name="Halter G.M."/>
            <person name="Han M.V."/>
            <person name="Heger A."/>
            <person name="Hillier L."/>
            <person name="Hinrichs A.S."/>
            <person name="Holmes I."/>
            <person name="Hoskins R.A."/>
            <person name="Hubisz M.J."/>
            <person name="Hultmark D."/>
            <person name="Huntley M.A."/>
            <person name="Jaffe D.B."/>
            <person name="Jagadeeshan S."/>
            <person name="Jeck W.R."/>
            <person name="Johnson J."/>
            <person name="Jones C.D."/>
            <person name="Jordan W.C."/>
            <person name="Karpen G.H."/>
            <person name="Kataoka E."/>
            <person name="Keightley P.D."/>
            <person name="Kheradpour P."/>
            <person name="Kirkness E.F."/>
            <person name="Koerich L.B."/>
            <person name="Kristiansen K."/>
            <person name="Kudrna D."/>
            <person name="Kulathinal R.J."/>
            <person name="Kumar S."/>
            <person name="Kwok R."/>
            <person name="Lander E."/>
            <person name="Langley C.H."/>
            <person name="Lapoint R."/>
            <person name="Lazzaro B.P."/>
            <person name="Lee S.J."/>
            <person name="Levesque L."/>
            <person name="Li R."/>
            <person name="Lin C.F."/>
            <person name="Lin M.F."/>
            <person name="Lindblad-Toh K."/>
            <person name="Llopart A."/>
            <person name="Long M."/>
            <person name="Low L."/>
            <person name="Lozovsky E."/>
            <person name="Lu J."/>
            <person name="Luo M."/>
            <person name="Machado C.A."/>
            <person name="Makalowski W."/>
            <person name="Marzo M."/>
            <person name="Matsuda M."/>
            <person name="Matzkin L."/>
            <person name="McAllister B."/>
            <person name="McBride C.S."/>
            <person name="McKernan B."/>
            <person name="McKernan K."/>
            <person name="Mendez-Lago M."/>
            <person name="Minx P."/>
            <person name="Mollenhauer M.U."/>
            <person name="Montooth K."/>
            <person name="Mount S.M."/>
            <person name="Mu X."/>
            <person name="Myers E."/>
            <person name="Negre B."/>
            <person name="Newfeld S."/>
            <person name="Nielsen R."/>
            <person name="Noor M.A."/>
            <person name="O'Grady P."/>
            <person name="Pachter L."/>
            <person name="Papaceit M."/>
            <person name="Parisi M.J."/>
            <person name="Parisi M."/>
            <person name="Parts L."/>
            <person name="Pedersen J.S."/>
            <person name="Pesole G."/>
            <person name="Phillippy A.M."/>
            <person name="Ponting C.P."/>
            <person name="Pop M."/>
            <person name="Porcelli D."/>
            <person name="Powell J.R."/>
            <person name="Prohaska S."/>
            <person name="Pruitt K."/>
            <person name="Puig M."/>
            <person name="Quesneville H."/>
            <person name="Ram K.R."/>
            <person name="Rand D."/>
            <person name="Rasmussen M.D."/>
            <person name="Reed L.K."/>
            <person name="Reenan R."/>
            <person name="Reily A."/>
            <person name="Remington K.A."/>
            <person name="Rieger T.T."/>
            <person name="Ritchie M.G."/>
            <person name="Robin C."/>
            <person name="Rogers Y.H."/>
            <person name="Rohde C."/>
            <person name="Rozas J."/>
            <person name="Rubenfield M.J."/>
            <person name="Ruiz A."/>
            <person name="Russo S."/>
            <person name="Salzberg S.L."/>
            <person name="Sanchez-Gracia A."/>
            <person name="Saranga D.J."/>
            <person name="Sato H."/>
            <person name="Schaeffer S.W."/>
            <person name="Schatz M.C."/>
            <person name="Schlenke T."/>
            <person name="Schwartz R."/>
            <person name="Segarra C."/>
            <person name="Singh R.S."/>
            <person name="Sirot L."/>
            <person name="Sirota M."/>
            <person name="Sisneros N.B."/>
            <person name="Smith C.D."/>
            <person name="Smith T.F."/>
            <person name="Spieth J."/>
            <person name="Stage D.E."/>
            <person name="Stark A."/>
            <person name="Stephan W."/>
            <person name="Strausberg R.L."/>
            <person name="Strempel S."/>
            <person name="Sturgill D."/>
            <person name="Sutton G."/>
            <person name="Sutton G.G."/>
            <person name="Tao W."/>
            <person name="Teichmann S."/>
            <person name="Tobari Y.N."/>
            <person name="Tomimura Y."/>
            <person name="Tsolas J.M."/>
            <person name="Valente V.L."/>
            <person name="Venter E."/>
            <person name="Venter J.C."/>
            <person name="Vicario S."/>
            <person name="Vieira F.G."/>
            <person name="Vilella A.J."/>
            <person name="Villasante A."/>
            <person name="Walenz B."/>
            <person name="Wang J."/>
            <person name="Wasserman M."/>
            <person name="Watts T."/>
            <person name="Wilson D."/>
            <person name="Wilson R.K."/>
            <person name="Wing R.A."/>
            <person name="Wolfner M.F."/>
            <person name="Wong A."/>
            <person name="Wong G.K."/>
            <person name="Wu C.I."/>
            <person name="Wu G."/>
            <person name="Yamamoto D."/>
            <person name="Yang H.P."/>
            <person name="Yang S.P."/>
            <person name="Yorke J.A."/>
            <person name="Yoshida K."/>
            <person name="Zdobnov E."/>
            <person name="Zhang P."/>
            <person name="Zhang Y."/>
            <person name="Zimin A.V."/>
            <person name="Baldwin J."/>
            <person name="Abdouelleil A."/>
            <person name="Abdulkadir J."/>
            <person name="Abebe A."/>
            <person name="Abera B."/>
            <person name="Abreu J."/>
            <person name="Acer S.C."/>
            <person name="Aftuck L."/>
            <person name="Alexander A."/>
            <person name="An P."/>
            <person name="Anderson E."/>
            <person name="Anderson S."/>
            <person name="Arachi H."/>
            <person name="Azer M."/>
            <person name="Bachantsang P."/>
            <person name="Barry A."/>
            <person name="Bayul T."/>
            <person name="Berlin A."/>
            <person name="Bessette D."/>
            <person name="Bloom T."/>
            <person name="Blye J."/>
            <person name="Boguslavskiy L."/>
            <person name="Bonnet C."/>
            <person name="Boukhgalter B."/>
            <person name="Bourzgui I."/>
            <person name="Brown A."/>
            <person name="Cahill P."/>
            <person name="Channer S."/>
            <person name="Cheshatsang Y."/>
            <person name="Chuda L."/>
            <person name="Citroen M."/>
            <person name="Collymore A."/>
            <person name="Cooke P."/>
            <person name="Costello M."/>
            <person name="D'Aco K."/>
            <person name="Daza R."/>
            <person name="De Haan G."/>
            <person name="DeGray S."/>
            <person name="DeMaso C."/>
            <person name="Dhargay N."/>
            <person name="Dooley K."/>
            <person name="Dooley E."/>
            <person name="Doricent M."/>
            <person name="Dorje P."/>
            <person name="Dorjee K."/>
            <person name="Dupes A."/>
            <person name="Elong R."/>
            <person name="Falk J."/>
            <person name="Farina A."/>
            <person name="Faro S."/>
            <person name="Ferguson D."/>
            <person name="Fisher S."/>
            <person name="Foley C.D."/>
            <person name="Franke A."/>
            <person name="Friedrich D."/>
            <person name="Gadbois L."/>
            <person name="Gearin G."/>
            <person name="Gearin C.R."/>
            <person name="Giannoukos G."/>
            <person name="Goode T."/>
            <person name="Graham J."/>
            <person name="Grandbois E."/>
            <person name="Grewal S."/>
            <person name="Gyaltsen K."/>
            <person name="Hafez N."/>
            <person name="Hagos B."/>
            <person name="Hall J."/>
            <person name="Henson C."/>
            <person name="Hollinger A."/>
            <person name="Honan T."/>
            <person name="Huard M.D."/>
            <person name="Hughes L."/>
            <person name="Hurhula B."/>
            <person name="Husby M.E."/>
            <person name="Kamat A."/>
            <person name="Kanga B."/>
            <person name="Kashin S."/>
            <person name="Khazanovich D."/>
            <person name="Kisner P."/>
            <person name="Lance K."/>
            <person name="Lara M."/>
            <person name="Lee W."/>
            <person name="Lennon N."/>
            <person name="Letendre F."/>
            <person name="LeVine R."/>
            <person name="Lipovsky A."/>
            <person name="Liu X."/>
            <person name="Liu J."/>
            <person name="Liu S."/>
            <person name="Lokyitsang T."/>
            <person name="Lokyitsang Y."/>
            <person name="Lubonja R."/>
            <person name="Lui A."/>
            <person name="MacDonald P."/>
            <person name="Magnisalis V."/>
            <person name="Maru K."/>
            <person name="Matthews C."/>
            <person name="McCusker W."/>
            <person name="McDonough S."/>
            <person name="Mehta T."/>
            <person name="Meldrim J."/>
            <person name="Meneus L."/>
            <person name="Mihai O."/>
            <person name="Mihalev A."/>
            <person name="Mihova T."/>
            <person name="Mittelman R."/>
            <person name="Mlenga V."/>
            <person name="Montmayeur A."/>
            <person name="Mulrain L."/>
            <person name="Navidi A."/>
            <person name="Naylor J."/>
            <person name="Negash T."/>
            <person name="Nguyen T."/>
            <person name="Nguyen N."/>
            <person name="Nicol R."/>
            <person name="Norbu C."/>
            <person name="Norbu N."/>
            <person name="Novod N."/>
            <person name="O'Neill B."/>
            <person name="Osman S."/>
            <person name="Markiewicz E."/>
            <person name="Oyono O.L."/>
            <person name="Patti C."/>
            <person name="Phunkhang P."/>
            <person name="Pierre F."/>
            <person name="Priest M."/>
            <person name="Raghuraman S."/>
            <person name="Rege F."/>
            <person name="Reyes R."/>
            <person name="Rise C."/>
            <person name="Rogov P."/>
            <person name="Ross K."/>
            <person name="Ryan E."/>
            <person name="Settipalli S."/>
            <person name="Shea T."/>
            <person name="Sherpa N."/>
            <person name="Shi L."/>
            <person name="Shih D."/>
            <person name="Sparrow T."/>
            <person name="Spaulding J."/>
            <person name="Stalker J."/>
            <person name="Stange-Thomann N."/>
            <person name="Stavropoulos S."/>
            <person name="Stone C."/>
            <person name="Strader C."/>
            <person name="Tesfaye S."/>
            <person name="Thomson T."/>
            <person name="Thoulutsang Y."/>
            <person name="Thoulutsang D."/>
            <person name="Topham K."/>
            <person name="Topping I."/>
            <person name="Tsamla T."/>
            <person name="Vassiliev H."/>
            <person name="Vo A."/>
            <person name="Wangchuk T."/>
            <person name="Wangdi T."/>
            <person name="Weiand M."/>
            <person name="Wilkinson J."/>
            <person name="Wilson A."/>
            <person name="Yadav S."/>
            <person name="Young G."/>
            <person name="Yu Q."/>
            <person name="Zembek L."/>
            <person name="Zhong D."/>
            <person name="Zimmer A."/>
            <person name="Zwirko Z."/>
            <person name="Jaffe D.B."/>
            <person name="Alvarez P."/>
            <person name="Brockman W."/>
            <person name="Butler J."/>
            <person name="Chin C."/>
            <person name="Gnerre S."/>
            <person name="Grabherr M."/>
            <person name="Kleber M."/>
            <person name="Mauceli E."/>
            <person name="MacCallum I."/>
        </authorList>
    </citation>
    <scope>NUCLEOTIDE SEQUENCE [LARGE SCALE GENOMIC DNA]</scope>
    <source>
        <strain evidence="10">Tucson 15287-2541.00</strain>
    </source>
</reference>
<dbReference type="SMR" id="B4J9L9"/>
<evidence type="ECO:0000313" key="10">
    <source>
        <dbReference type="Proteomes" id="UP000001070"/>
    </source>
</evidence>
<dbReference type="AlphaFoldDB" id="B4J9L9"/>
<evidence type="ECO:0000256" key="1">
    <source>
        <dbReference type="ARBA" id="ARBA00004236"/>
    </source>
</evidence>
<sequence length="507" mass="58048">MANCCCWFKIAILSLFCVLNIVLFVISCRISYQHAMTQEHTRFRQQMPTMDSWVNSPFGKLKSYLFNVTNAEAFLDGRDSKIKLQEVGPITYGMLGYNDILNRTGSSVTYSKERYRQMKFLPEESVSPDILNKTIIQFNSVLLGSAIQVVHNYPFALRVFNALTIGEPVFLSNSVNYFLWEYTRPSLKLLSSVMPLDTNCGLLFNALKKRKEVYKVNIGTEHGIDNFFRIQTLNDKQHVEELEEYSEDESCPTRVAGSFDNSLYSPLVKRDTPLSIAAVESCRVLPLNYQRDEEYEGFQTYRFSLLKVNQTPPACLARSYNVPLHDGMFDVSHCVINKASSAFSMPHFYGTSYNWSQHFEGFSPNAEEHEPFILLEPTTGIPIKEKYRFQTCTALPDLSFSPKLRKLSHMFVPGFWYEFDMDQLPGFVSGMIRFIVKVVPTLQPILMALQLIAATWCLLSVVRRLCGFCSYAQLYRKICGTANVQLETVLNSKPQHDFKCTTEQAVK</sequence>
<evidence type="ECO:0000256" key="4">
    <source>
        <dbReference type="ARBA" id="ARBA00022692"/>
    </source>
</evidence>
<evidence type="ECO:0000256" key="2">
    <source>
        <dbReference type="ARBA" id="ARBA00010532"/>
    </source>
</evidence>
<dbReference type="HOGENOM" id="CLU_019853_2_1_1"/>
<dbReference type="OrthoDB" id="8187528at2759"/>
<dbReference type="GO" id="GO:0005737">
    <property type="term" value="C:cytoplasm"/>
    <property type="evidence" value="ECO:0007669"/>
    <property type="project" value="TreeGrafter"/>
</dbReference>
<keyword evidence="5 8" id="KW-1133">Transmembrane helix</keyword>
<dbReference type="GO" id="GO:0005044">
    <property type="term" value="F:scavenger receptor activity"/>
    <property type="evidence" value="ECO:0007669"/>
    <property type="project" value="TreeGrafter"/>
</dbReference>
<keyword evidence="7" id="KW-0325">Glycoprotein</keyword>
<evidence type="ECO:0000256" key="8">
    <source>
        <dbReference type="SAM" id="Phobius"/>
    </source>
</evidence>
<dbReference type="PhylomeDB" id="B4J9L9"/>
<comment type="subcellular location">
    <subcellularLocation>
        <location evidence="1">Cell membrane</location>
    </subcellularLocation>
</comment>
<feature type="transmembrane region" description="Helical" evidence="8">
    <location>
        <begin position="7"/>
        <end position="26"/>
    </location>
</feature>
<comment type="similarity">
    <text evidence="2">Belongs to the CD36 family.</text>
</comment>
<name>B4J9L9_DROGR</name>
<dbReference type="GO" id="GO:0005886">
    <property type="term" value="C:plasma membrane"/>
    <property type="evidence" value="ECO:0007669"/>
    <property type="project" value="UniProtKB-SubCell"/>
</dbReference>
<protein>
    <submittedName>
        <fullName evidence="9">GH22041</fullName>
    </submittedName>
</protein>
<evidence type="ECO:0000256" key="6">
    <source>
        <dbReference type="ARBA" id="ARBA00023136"/>
    </source>
</evidence>
<keyword evidence="6 8" id="KW-0472">Membrane</keyword>
<evidence type="ECO:0000256" key="7">
    <source>
        <dbReference type="ARBA" id="ARBA00023180"/>
    </source>
</evidence>
<keyword evidence="4 8" id="KW-0812">Transmembrane</keyword>
<dbReference type="STRING" id="7222.B4J9L9"/>
<dbReference type="PANTHER" id="PTHR11923:SF89">
    <property type="entry name" value="GH15894P"/>
    <property type="match status" value="1"/>
</dbReference>
<dbReference type="PANTHER" id="PTHR11923">
    <property type="entry name" value="SCAVENGER RECEPTOR CLASS B TYPE-1 SR-B1"/>
    <property type="match status" value="1"/>
</dbReference>
<gene>
    <name evidence="9" type="primary">Dgri\GH22041</name>
    <name evidence="9" type="ORF">Dgri_GH22041</name>
</gene>
<evidence type="ECO:0000256" key="5">
    <source>
        <dbReference type="ARBA" id="ARBA00022989"/>
    </source>
</evidence>
<accession>B4J9L9</accession>
<dbReference type="KEGG" id="dgr:6560159"/>
<keyword evidence="3" id="KW-1003">Cell membrane</keyword>
<evidence type="ECO:0000313" key="9">
    <source>
        <dbReference type="EMBL" id="EDW02526.1"/>
    </source>
</evidence>
<dbReference type="Proteomes" id="UP000001070">
    <property type="component" value="Unassembled WGS sequence"/>
</dbReference>
<dbReference type="eggNOG" id="KOG3776">
    <property type="taxonomic scope" value="Eukaryota"/>
</dbReference>
<dbReference type="InParanoid" id="B4J9L9"/>
<dbReference type="OMA" id="YGSSYNW"/>
<dbReference type="EMBL" id="CH916367">
    <property type="protein sequence ID" value="EDW02526.1"/>
    <property type="molecule type" value="Genomic_DNA"/>
</dbReference>
<proteinExistence type="inferred from homology"/>